<feature type="domain" description="SUF system FeS cluster assembly SufBD N-terminal" evidence="3">
    <location>
        <begin position="73"/>
        <end position="144"/>
    </location>
</feature>
<sequence>MKEEVLEDIEMAANDHGESHWMVDRRLNAAKSITSLPAGFEIDKLNFKRSNKDLAKITDEPGIKVVQLGQKIIKNELPDELDDKGVVLTDIFTALREHPRLIQRYFMDKVINYDESNLTRYHLAMINSGIFLYIPKGIKIDQPIVAQIIQDSTVKNPMVSHILIVAEEDSQVTFKQTSITVGDESNIVQPFVEILTRAKSIVHYQSKDKYAKNSQVFFDNQGFLNRESQIDWDISIQNEDKTVGKIVNNLFGSNSTANVNLDSKNKNNEIDLSVKKHGKDVNYSETII</sequence>
<name>A0ABW1UUC9_9LACO</name>
<dbReference type="SUPFAM" id="SSF101960">
    <property type="entry name" value="Stabilizer of iron transporter SufD"/>
    <property type="match status" value="1"/>
</dbReference>
<dbReference type="PANTHER" id="PTHR30508:SF1">
    <property type="entry name" value="UPF0051 PROTEIN ABCI8, CHLOROPLASTIC-RELATED"/>
    <property type="match status" value="1"/>
</dbReference>
<gene>
    <name evidence="4" type="ORF">ACFP1F_01035</name>
</gene>
<protein>
    <recommendedName>
        <fullName evidence="6">Fe-S cluster assembly protein SufD</fullName>
    </recommendedName>
</protein>
<evidence type="ECO:0008006" key="6">
    <source>
        <dbReference type="Google" id="ProtNLM"/>
    </source>
</evidence>
<dbReference type="InterPro" id="IPR055346">
    <property type="entry name" value="Fe-S_cluster_assembly_SufBD"/>
</dbReference>
<keyword evidence="5" id="KW-1185">Reference proteome</keyword>
<evidence type="ECO:0000313" key="5">
    <source>
        <dbReference type="Proteomes" id="UP001596186"/>
    </source>
</evidence>
<evidence type="ECO:0000313" key="4">
    <source>
        <dbReference type="EMBL" id="MFC6322350.1"/>
    </source>
</evidence>
<dbReference type="Pfam" id="PF01458">
    <property type="entry name" value="SUFBD_core"/>
    <property type="match status" value="1"/>
</dbReference>
<reference evidence="5" key="1">
    <citation type="journal article" date="2019" name="Int. J. Syst. Evol. Microbiol.">
        <title>The Global Catalogue of Microorganisms (GCM) 10K type strain sequencing project: providing services to taxonomists for standard genome sequencing and annotation.</title>
        <authorList>
            <consortium name="The Broad Institute Genomics Platform"/>
            <consortium name="The Broad Institute Genome Sequencing Center for Infectious Disease"/>
            <person name="Wu L."/>
            <person name="Ma J."/>
        </authorList>
    </citation>
    <scope>NUCLEOTIDE SEQUENCE [LARGE SCALE GENOMIC DNA]</scope>
    <source>
        <strain evidence="5">CCM 8895</strain>
    </source>
</reference>
<proteinExistence type="inferred from homology"/>
<dbReference type="RefSeq" id="WP_125591739.1">
    <property type="nucleotide sequence ID" value="NZ_JBHSSN010000002.1"/>
</dbReference>
<dbReference type="InterPro" id="IPR000825">
    <property type="entry name" value="SUF_FeS_clus_asmbl_SufBD_core"/>
</dbReference>
<dbReference type="Pfam" id="PF19295">
    <property type="entry name" value="SufBD_N"/>
    <property type="match status" value="1"/>
</dbReference>
<dbReference type="Proteomes" id="UP001596186">
    <property type="component" value="Unassembled WGS sequence"/>
</dbReference>
<dbReference type="InterPro" id="IPR045595">
    <property type="entry name" value="SufBD_N"/>
</dbReference>
<evidence type="ECO:0000259" key="2">
    <source>
        <dbReference type="Pfam" id="PF01458"/>
    </source>
</evidence>
<evidence type="ECO:0000259" key="3">
    <source>
        <dbReference type="Pfam" id="PF19295"/>
    </source>
</evidence>
<comment type="similarity">
    <text evidence="1">Belongs to the iron-sulfur cluster assembly SufBD family.</text>
</comment>
<dbReference type="PANTHER" id="PTHR30508">
    <property type="entry name" value="FES CLUSTER ASSEMBLY PROTEIN SUF"/>
    <property type="match status" value="1"/>
</dbReference>
<dbReference type="EMBL" id="JBHSSN010000002">
    <property type="protein sequence ID" value="MFC6322350.1"/>
    <property type="molecule type" value="Genomic_DNA"/>
</dbReference>
<comment type="caution">
    <text evidence="4">The sequence shown here is derived from an EMBL/GenBank/DDBJ whole genome shotgun (WGS) entry which is preliminary data.</text>
</comment>
<feature type="domain" description="SUF system FeS cluster assembly SufBD core" evidence="2">
    <location>
        <begin position="156"/>
        <end position="260"/>
    </location>
</feature>
<accession>A0ABW1UUC9</accession>
<dbReference type="InterPro" id="IPR037284">
    <property type="entry name" value="SUF_FeS_clus_asmbl_SufBD_sf"/>
</dbReference>
<organism evidence="4 5">
    <name type="scientific">Companilactobacillus baiquanensis</name>
    <dbReference type="NCBI Taxonomy" id="2486005"/>
    <lineage>
        <taxon>Bacteria</taxon>
        <taxon>Bacillati</taxon>
        <taxon>Bacillota</taxon>
        <taxon>Bacilli</taxon>
        <taxon>Lactobacillales</taxon>
        <taxon>Lactobacillaceae</taxon>
        <taxon>Companilactobacillus</taxon>
    </lineage>
</organism>
<evidence type="ECO:0000256" key="1">
    <source>
        <dbReference type="ARBA" id="ARBA00043967"/>
    </source>
</evidence>